<accession>A0A645G1Z8</accession>
<gene>
    <name evidence="1" type="ORF">SDC9_168246</name>
</gene>
<organism evidence="1">
    <name type="scientific">bioreactor metagenome</name>
    <dbReference type="NCBI Taxonomy" id="1076179"/>
    <lineage>
        <taxon>unclassified sequences</taxon>
        <taxon>metagenomes</taxon>
        <taxon>ecological metagenomes</taxon>
    </lineage>
</organism>
<protein>
    <submittedName>
        <fullName evidence="1">Uncharacterized protein</fullName>
    </submittedName>
</protein>
<dbReference type="AlphaFoldDB" id="A0A645G1Z8"/>
<sequence length="127" mass="14521">MQLAERGQNPWYHAGTSHQRECHIQFAVIQGPEVLQLLFPSPGQFQNAAGIFHVTPACVSRDIAIVHPVKKLNSQFPLKFPQMLAQRRLGDIQFPGRLRHILMLGYAEYIVQLVYVHKFPPGYSKME</sequence>
<comment type="caution">
    <text evidence="1">The sequence shown here is derived from an EMBL/GenBank/DDBJ whole genome shotgun (WGS) entry which is preliminary data.</text>
</comment>
<reference evidence="1" key="1">
    <citation type="submission" date="2019-08" db="EMBL/GenBank/DDBJ databases">
        <authorList>
            <person name="Kucharzyk K."/>
            <person name="Murdoch R.W."/>
            <person name="Higgins S."/>
            <person name="Loffler F."/>
        </authorList>
    </citation>
    <scope>NUCLEOTIDE SEQUENCE</scope>
</reference>
<dbReference type="EMBL" id="VSSQ01068727">
    <property type="protein sequence ID" value="MPN20867.1"/>
    <property type="molecule type" value="Genomic_DNA"/>
</dbReference>
<evidence type="ECO:0000313" key="1">
    <source>
        <dbReference type="EMBL" id="MPN20867.1"/>
    </source>
</evidence>
<name>A0A645G1Z8_9ZZZZ</name>
<proteinExistence type="predicted"/>